<dbReference type="Proteomes" id="UP000189021">
    <property type="component" value="Unassembled WGS sequence"/>
</dbReference>
<evidence type="ECO:0000313" key="5">
    <source>
        <dbReference type="Proteomes" id="UP000189021"/>
    </source>
</evidence>
<name>A0AB36K0I3_9GAMM</name>
<dbReference type="InterPro" id="IPR027417">
    <property type="entry name" value="P-loop_NTPase"/>
</dbReference>
<dbReference type="AlphaFoldDB" id="A0AB36K0I3"/>
<gene>
    <name evidence="4" type="ORF">BZG00_00540</name>
</gene>
<protein>
    <submittedName>
        <fullName evidence="4">Zeta toxin family protein</fullName>
    </submittedName>
</protein>
<keyword evidence="1" id="KW-0547">Nucleotide-binding</keyword>
<dbReference type="RefSeq" id="WP_077658614.1">
    <property type="nucleotide sequence ID" value="NZ_CP040021.1"/>
</dbReference>
<dbReference type="GO" id="GO:0005524">
    <property type="term" value="F:ATP binding"/>
    <property type="evidence" value="ECO:0007669"/>
    <property type="project" value="UniProtKB-KW"/>
</dbReference>
<keyword evidence="5" id="KW-1185">Reference proteome</keyword>
<keyword evidence="2" id="KW-0067">ATP-binding</keyword>
<reference evidence="4 5" key="1">
    <citation type="journal article" date="2017" name="Genome Announc.">
        <title>Draft Genome Sequences of Salinivibrio proteolyticus, Salinivibrio sharmensis, Salinivibrio siamensis, Salinivibrio costicola subsp. alcaliphilus, Salinivibrio costicola subsp. vallismortis, and 29 New Isolates Belonging to the Genus Salinivibrio.</title>
        <authorList>
            <person name="Lopez-Hermoso C."/>
            <person name="de la Haba R.R."/>
            <person name="Sanchez-Porro C."/>
            <person name="Bayliss S.C."/>
            <person name="Feil E.J."/>
            <person name="Ventosa A."/>
        </authorList>
    </citation>
    <scope>NUCLEOTIDE SEQUENCE [LARGE SCALE GENOMIC DNA]</scope>
    <source>
        <strain evidence="4 5">AL184</strain>
    </source>
</reference>
<dbReference type="EMBL" id="MUEK01000001">
    <property type="protein sequence ID" value="OOE41499.1"/>
    <property type="molecule type" value="Genomic_DNA"/>
</dbReference>
<dbReference type="Pfam" id="PF06414">
    <property type="entry name" value="Zeta_toxin"/>
    <property type="match status" value="1"/>
</dbReference>
<evidence type="ECO:0000259" key="3">
    <source>
        <dbReference type="Pfam" id="PF06414"/>
    </source>
</evidence>
<dbReference type="InterPro" id="IPR010488">
    <property type="entry name" value="Zeta_toxin_domain"/>
</dbReference>
<evidence type="ECO:0000256" key="2">
    <source>
        <dbReference type="ARBA" id="ARBA00022840"/>
    </source>
</evidence>
<dbReference type="GO" id="GO:0016301">
    <property type="term" value="F:kinase activity"/>
    <property type="evidence" value="ECO:0007669"/>
    <property type="project" value="InterPro"/>
</dbReference>
<accession>A0AB36K0I3</accession>
<organism evidence="4 5">
    <name type="scientific">Salinivibrio kushneri</name>
    <dbReference type="NCBI Taxonomy" id="1908198"/>
    <lineage>
        <taxon>Bacteria</taxon>
        <taxon>Pseudomonadati</taxon>
        <taxon>Pseudomonadota</taxon>
        <taxon>Gammaproteobacteria</taxon>
        <taxon>Vibrionales</taxon>
        <taxon>Vibrionaceae</taxon>
        <taxon>Salinivibrio</taxon>
    </lineage>
</organism>
<sequence>MDDQQITDKAIKQAKAMKKVIARKLVDHLPEEEEAASVFMAGSPGAGKTEAARAMVRAFKNEHDLTLVHIENDELRKEFEDYQGYNSPLFQRPATILVEAIHDRALKRRVSFILDSTLSNFDKAKDNIERSLKKGRFVMIVFVYQEPVQAWRLVKARESVESRRVPSEVFINQFLKSQRVVSELKKLFRDQIDITFIEKNVDGDNKRPHFNVSDIDALLRKKYNRESLERIVGITRGGSHAEQA</sequence>
<dbReference type="SUPFAM" id="SSF52540">
    <property type="entry name" value="P-loop containing nucleoside triphosphate hydrolases"/>
    <property type="match status" value="1"/>
</dbReference>
<evidence type="ECO:0000256" key="1">
    <source>
        <dbReference type="ARBA" id="ARBA00022741"/>
    </source>
</evidence>
<dbReference type="Gene3D" id="3.40.50.300">
    <property type="entry name" value="P-loop containing nucleotide triphosphate hydrolases"/>
    <property type="match status" value="1"/>
</dbReference>
<proteinExistence type="predicted"/>
<evidence type="ECO:0000313" key="4">
    <source>
        <dbReference type="EMBL" id="OOE41499.1"/>
    </source>
</evidence>
<comment type="caution">
    <text evidence="4">The sequence shown here is derived from an EMBL/GenBank/DDBJ whole genome shotgun (WGS) entry which is preliminary data.</text>
</comment>
<feature type="domain" description="Zeta toxin" evidence="3">
    <location>
        <begin position="29"/>
        <end position="199"/>
    </location>
</feature>